<dbReference type="RefSeq" id="XP_001596804.1">
    <property type="nucleotide sequence ID" value="XM_001596754.1"/>
</dbReference>
<dbReference type="InParanoid" id="A7ECI8"/>
<proteinExistence type="predicted"/>
<dbReference type="KEGG" id="ssl:SS1G_03027"/>
<organism evidence="1 2">
    <name type="scientific">Sclerotinia sclerotiorum (strain ATCC 18683 / 1980 / Ss-1)</name>
    <name type="common">White mold</name>
    <name type="synonym">Whetzelinia sclerotiorum</name>
    <dbReference type="NCBI Taxonomy" id="665079"/>
    <lineage>
        <taxon>Eukaryota</taxon>
        <taxon>Fungi</taxon>
        <taxon>Dikarya</taxon>
        <taxon>Ascomycota</taxon>
        <taxon>Pezizomycotina</taxon>
        <taxon>Leotiomycetes</taxon>
        <taxon>Helotiales</taxon>
        <taxon>Sclerotiniaceae</taxon>
        <taxon>Sclerotinia</taxon>
    </lineage>
</organism>
<accession>A7ECI8</accession>
<dbReference type="GeneID" id="5492294"/>
<dbReference type="AlphaFoldDB" id="A7ECI8"/>
<reference evidence="2" key="1">
    <citation type="journal article" date="2011" name="PLoS Genet.">
        <title>Genomic analysis of the necrotrophic fungal pathogens Sclerotinia sclerotiorum and Botrytis cinerea.</title>
        <authorList>
            <person name="Amselem J."/>
            <person name="Cuomo C.A."/>
            <person name="van Kan J.A."/>
            <person name="Viaud M."/>
            <person name="Benito E.P."/>
            <person name="Couloux A."/>
            <person name="Coutinho P.M."/>
            <person name="de Vries R.P."/>
            <person name="Dyer P.S."/>
            <person name="Fillinger S."/>
            <person name="Fournier E."/>
            <person name="Gout L."/>
            <person name="Hahn M."/>
            <person name="Kohn L."/>
            <person name="Lapalu N."/>
            <person name="Plummer K.M."/>
            <person name="Pradier J.M."/>
            <person name="Quevillon E."/>
            <person name="Sharon A."/>
            <person name="Simon A."/>
            <person name="ten Have A."/>
            <person name="Tudzynski B."/>
            <person name="Tudzynski P."/>
            <person name="Wincker P."/>
            <person name="Andrew M."/>
            <person name="Anthouard V."/>
            <person name="Beever R.E."/>
            <person name="Beffa R."/>
            <person name="Benoit I."/>
            <person name="Bouzid O."/>
            <person name="Brault B."/>
            <person name="Chen Z."/>
            <person name="Choquer M."/>
            <person name="Collemare J."/>
            <person name="Cotton P."/>
            <person name="Danchin E.G."/>
            <person name="Da Silva C."/>
            <person name="Gautier A."/>
            <person name="Giraud C."/>
            <person name="Giraud T."/>
            <person name="Gonzalez C."/>
            <person name="Grossetete S."/>
            <person name="Guldener U."/>
            <person name="Henrissat B."/>
            <person name="Howlett B.J."/>
            <person name="Kodira C."/>
            <person name="Kretschmer M."/>
            <person name="Lappartient A."/>
            <person name="Leroch M."/>
            <person name="Levis C."/>
            <person name="Mauceli E."/>
            <person name="Neuveglise C."/>
            <person name="Oeser B."/>
            <person name="Pearson M."/>
            <person name="Poulain J."/>
            <person name="Poussereau N."/>
            <person name="Quesneville H."/>
            <person name="Rascle C."/>
            <person name="Schumacher J."/>
            <person name="Segurens B."/>
            <person name="Sexton A."/>
            <person name="Silva E."/>
            <person name="Sirven C."/>
            <person name="Soanes D.M."/>
            <person name="Talbot N.J."/>
            <person name="Templeton M."/>
            <person name="Yandava C."/>
            <person name="Yarden O."/>
            <person name="Zeng Q."/>
            <person name="Rollins J.A."/>
            <person name="Lebrun M.H."/>
            <person name="Dickman M."/>
        </authorList>
    </citation>
    <scope>NUCLEOTIDE SEQUENCE [LARGE SCALE GENOMIC DNA]</scope>
    <source>
        <strain evidence="2">ATCC 18683 / 1980 / Ss-1</strain>
    </source>
</reference>
<dbReference type="EMBL" id="CH476623">
    <property type="protein sequence ID" value="EDO00167.1"/>
    <property type="molecule type" value="Genomic_DNA"/>
</dbReference>
<sequence>MGPRLYAEIFGGSVIRGMDDEDDFDIANNSIVEKTV</sequence>
<keyword evidence="2" id="KW-1185">Reference proteome</keyword>
<dbReference type="HOGENOM" id="CLU_3359979_0_0_1"/>
<protein>
    <submittedName>
        <fullName evidence="1">Uncharacterized protein</fullName>
    </submittedName>
</protein>
<gene>
    <name evidence="1" type="ORF">SS1G_03027</name>
</gene>
<evidence type="ECO:0000313" key="2">
    <source>
        <dbReference type="Proteomes" id="UP000001312"/>
    </source>
</evidence>
<name>A7ECI8_SCLS1</name>
<evidence type="ECO:0000313" key="1">
    <source>
        <dbReference type="EMBL" id="EDO00167.1"/>
    </source>
</evidence>
<dbReference type="Proteomes" id="UP000001312">
    <property type="component" value="Unassembled WGS sequence"/>
</dbReference>